<comment type="caution">
    <text evidence="1">The sequence shown here is derived from an EMBL/GenBank/DDBJ whole genome shotgun (WGS) entry which is preliminary data.</text>
</comment>
<sequence>MRTPVDTKHDYATYDRSAVAPRPGDIYCTTETNIWPHRVLQIYMAEVFRCRKNLLQIDISRGASGRSSSAPPGAHNCDNCDQIQNWKECGRLLVKEGLRVVFGVQHELSRVKQQMKVSSQMLYGEPCGPELPLLSLVFQLVPVTVCCSSRTDAVSSATGWMTAHQDECQNGNGAKRGGGGQG</sequence>
<gene>
    <name evidence="1" type="ORF">F2P81_007483</name>
</gene>
<dbReference type="AlphaFoldDB" id="A0A6A4T4I1"/>
<dbReference type="EMBL" id="VEVO01000007">
    <property type="protein sequence ID" value="KAF0039248.1"/>
    <property type="molecule type" value="Genomic_DNA"/>
</dbReference>
<evidence type="ECO:0000313" key="2">
    <source>
        <dbReference type="Proteomes" id="UP000438429"/>
    </source>
</evidence>
<evidence type="ECO:0000313" key="1">
    <source>
        <dbReference type="EMBL" id="KAF0039248.1"/>
    </source>
</evidence>
<organism evidence="1 2">
    <name type="scientific">Scophthalmus maximus</name>
    <name type="common">Turbot</name>
    <name type="synonym">Psetta maxima</name>
    <dbReference type="NCBI Taxonomy" id="52904"/>
    <lineage>
        <taxon>Eukaryota</taxon>
        <taxon>Metazoa</taxon>
        <taxon>Chordata</taxon>
        <taxon>Craniata</taxon>
        <taxon>Vertebrata</taxon>
        <taxon>Euteleostomi</taxon>
        <taxon>Actinopterygii</taxon>
        <taxon>Neopterygii</taxon>
        <taxon>Teleostei</taxon>
        <taxon>Neoteleostei</taxon>
        <taxon>Acanthomorphata</taxon>
        <taxon>Carangaria</taxon>
        <taxon>Pleuronectiformes</taxon>
        <taxon>Pleuronectoidei</taxon>
        <taxon>Scophthalmidae</taxon>
        <taxon>Scophthalmus</taxon>
    </lineage>
</organism>
<protein>
    <submittedName>
        <fullName evidence="1">Uncharacterized protein</fullName>
    </submittedName>
</protein>
<accession>A0A6A4T4I1</accession>
<name>A0A6A4T4I1_SCOMX</name>
<reference evidence="1 2" key="1">
    <citation type="submission" date="2019-06" db="EMBL/GenBank/DDBJ databases">
        <title>Draft genomes of female and male turbot (Scophthalmus maximus).</title>
        <authorList>
            <person name="Xu H."/>
            <person name="Xu X.-W."/>
            <person name="Shao C."/>
            <person name="Chen S."/>
        </authorList>
    </citation>
    <scope>NUCLEOTIDE SEQUENCE [LARGE SCALE GENOMIC DNA]</scope>
    <source>
        <strain evidence="1">Ysfricsl-2016a</strain>
        <tissue evidence="1">Blood</tissue>
    </source>
</reference>
<proteinExistence type="predicted"/>
<dbReference type="Proteomes" id="UP000438429">
    <property type="component" value="Unassembled WGS sequence"/>
</dbReference>